<feature type="chain" id="PRO_5018234472" evidence="1">
    <location>
        <begin position="23"/>
        <end position="87"/>
    </location>
</feature>
<sequence>MYKYWNILIKLIIQIAVSVLKGVFEGQKWPKVALLREKDRNTQRTNVQINIVHVEVESESKVLNLTVVENRPAKRSRGRPRKNPVNG</sequence>
<accession>A0A3M7PFZ5</accession>
<name>A0A3M7PFZ5_BRAPC</name>
<proteinExistence type="predicted"/>
<feature type="signal peptide" evidence="1">
    <location>
        <begin position="1"/>
        <end position="22"/>
    </location>
</feature>
<evidence type="ECO:0000313" key="2">
    <source>
        <dbReference type="EMBL" id="RMZ97943.1"/>
    </source>
</evidence>
<reference evidence="2 3" key="1">
    <citation type="journal article" date="2018" name="Sci. Rep.">
        <title>Genomic signatures of local adaptation to the degree of environmental predictability in rotifers.</title>
        <authorList>
            <person name="Franch-Gras L."/>
            <person name="Hahn C."/>
            <person name="Garcia-Roger E.M."/>
            <person name="Carmona M.J."/>
            <person name="Serra M."/>
            <person name="Gomez A."/>
        </authorList>
    </citation>
    <scope>NUCLEOTIDE SEQUENCE [LARGE SCALE GENOMIC DNA]</scope>
    <source>
        <strain evidence="2">HYR1</strain>
    </source>
</reference>
<dbReference type="Proteomes" id="UP000276133">
    <property type="component" value="Unassembled WGS sequence"/>
</dbReference>
<organism evidence="2 3">
    <name type="scientific">Brachionus plicatilis</name>
    <name type="common">Marine rotifer</name>
    <name type="synonym">Brachionus muelleri</name>
    <dbReference type="NCBI Taxonomy" id="10195"/>
    <lineage>
        <taxon>Eukaryota</taxon>
        <taxon>Metazoa</taxon>
        <taxon>Spiralia</taxon>
        <taxon>Gnathifera</taxon>
        <taxon>Rotifera</taxon>
        <taxon>Eurotatoria</taxon>
        <taxon>Monogononta</taxon>
        <taxon>Pseudotrocha</taxon>
        <taxon>Ploima</taxon>
        <taxon>Brachionidae</taxon>
        <taxon>Brachionus</taxon>
    </lineage>
</organism>
<comment type="caution">
    <text evidence="2">The sequence shown here is derived from an EMBL/GenBank/DDBJ whole genome shotgun (WGS) entry which is preliminary data.</text>
</comment>
<dbReference type="AlphaFoldDB" id="A0A3M7PFZ5"/>
<evidence type="ECO:0000313" key="3">
    <source>
        <dbReference type="Proteomes" id="UP000276133"/>
    </source>
</evidence>
<keyword evidence="3" id="KW-1185">Reference proteome</keyword>
<protein>
    <submittedName>
        <fullName evidence="2">Uncharacterized protein</fullName>
    </submittedName>
</protein>
<keyword evidence="1" id="KW-0732">Signal</keyword>
<dbReference type="EMBL" id="REGN01011075">
    <property type="protein sequence ID" value="RMZ97943.1"/>
    <property type="molecule type" value="Genomic_DNA"/>
</dbReference>
<evidence type="ECO:0000256" key="1">
    <source>
        <dbReference type="SAM" id="SignalP"/>
    </source>
</evidence>
<gene>
    <name evidence="2" type="ORF">BpHYR1_035549</name>
</gene>